<keyword evidence="5" id="KW-1185">Reference proteome</keyword>
<dbReference type="Proteomes" id="UP000426424">
    <property type="component" value="Chromosome"/>
</dbReference>
<protein>
    <recommendedName>
        <fullName evidence="3">Dinitrogenase iron-molybdenum cofactor biosynthesis domain-containing protein</fullName>
    </recommendedName>
</protein>
<dbReference type="RefSeq" id="WP_153975380.1">
    <property type="nucleotide sequence ID" value="NZ_CP039268.1"/>
</dbReference>
<keyword evidence="2" id="KW-0535">Nitrogen fixation</keyword>
<dbReference type="Gene3D" id="3.30.420.130">
    <property type="entry name" value="Dinitrogenase iron-molybdenum cofactor biosynthesis domain"/>
    <property type="match status" value="1"/>
</dbReference>
<dbReference type="AlphaFoldDB" id="A0A6I6ECX0"/>
<dbReference type="Pfam" id="PF02579">
    <property type="entry name" value="Nitro_FeMo-Co"/>
    <property type="match status" value="1"/>
</dbReference>
<dbReference type="SUPFAM" id="SSF53146">
    <property type="entry name" value="Nitrogenase accessory factor-like"/>
    <property type="match status" value="1"/>
</dbReference>
<proteinExistence type="inferred from homology"/>
<accession>A0A6I6ECX0</accession>
<dbReference type="InterPro" id="IPR051840">
    <property type="entry name" value="NifX/NifY_domain"/>
</dbReference>
<gene>
    <name evidence="4" type="ORF">E6P07_09490</name>
</gene>
<dbReference type="InterPro" id="IPR034169">
    <property type="entry name" value="NifX-like"/>
</dbReference>
<name>A0A6I6ECX0_THETI</name>
<dbReference type="KEGG" id="ttp:E6P07_09490"/>
<comment type="similarity">
    <text evidence="1">Belongs to the NifX/NifY family.</text>
</comment>
<dbReference type="CDD" id="cd00853">
    <property type="entry name" value="NifX"/>
    <property type="match status" value="1"/>
</dbReference>
<dbReference type="InterPro" id="IPR003731">
    <property type="entry name" value="Di-Nase_FeMo-co_biosynth"/>
</dbReference>
<evidence type="ECO:0000313" key="5">
    <source>
        <dbReference type="Proteomes" id="UP000426424"/>
    </source>
</evidence>
<dbReference type="EMBL" id="CP039268">
    <property type="protein sequence ID" value="QGU33186.1"/>
    <property type="molecule type" value="Genomic_DNA"/>
</dbReference>
<reference evidence="4 5" key="1">
    <citation type="submission" date="2019-12" db="EMBL/GenBank/DDBJ databases">
        <title>The complete genome of the thermophilic, anoxygenic phototrophic gammaproteobacterium Thermochromatium tepidum.</title>
        <authorList>
            <person name="Sattley W.M."/>
            <person name="Swingley W.D."/>
            <person name="Burchell B.M."/>
            <person name="Gurbani S.A."/>
            <person name="Kujawa C.M."/>
            <person name="Nuccio D.A."/>
            <person name="Schladweiler J."/>
            <person name="Shaffer K.N."/>
            <person name="Stokes L.M."/>
            <person name="Touchman J.W."/>
            <person name="Blankenship R.E."/>
            <person name="Madigan M.T."/>
        </authorList>
    </citation>
    <scope>NUCLEOTIDE SEQUENCE [LARGE SCALE GENOMIC DNA]</scope>
    <source>
        <strain evidence="4 5">ATCC 43061</strain>
    </source>
</reference>
<dbReference type="InterPro" id="IPR036105">
    <property type="entry name" value="DiNase_FeMo-co_biosyn_sf"/>
</dbReference>
<sequence>MPRPIRIACATESGRLIDGHFGSCRAFAIWDVGPDDITFIEARSTLEADESADRNRARAELIQDCQITYVQEIGGPAAAKVVRAGVHPLRVAPGTSMHAMLERLQQALRKPPPWLARVMGIEAASLARYRLHIEQAEEG</sequence>
<organism evidence="4 5">
    <name type="scientific">Thermochromatium tepidum ATCC 43061</name>
    <dbReference type="NCBI Taxonomy" id="316276"/>
    <lineage>
        <taxon>Bacteria</taxon>
        <taxon>Pseudomonadati</taxon>
        <taxon>Pseudomonadota</taxon>
        <taxon>Gammaproteobacteria</taxon>
        <taxon>Chromatiales</taxon>
        <taxon>Chromatiaceae</taxon>
        <taxon>Thermochromatium</taxon>
    </lineage>
</organism>
<evidence type="ECO:0000259" key="3">
    <source>
        <dbReference type="Pfam" id="PF02579"/>
    </source>
</evidence>
<dbReference type="OrthoDB" id="9797941at2"/>
<evidence type="ECO:0000256" key="2">
    <source>
        <dbReference type="ARBA" id="ARBA00023231"/>
    </source>
</evidence>
<dbReference type="PANTHER" id="PTHR33937:SF1">
    <property type="entry name" value="IRON-MOLIBDENUM COFACTOR PROCESSING PROTEIN"/>
    <property type="match status" value="1"/>
</dbReference>
<feature type="domain" description="Dinitrogenase iron-molybdenum cofactor biosynthesis" evidence="3">
    <location>
        <begin position="14"/>
        <end position="106"/>
    </location>
</feature>
<dbReference type="PANTHER" id="PTHR33937">
    <property type="entry name" value="IRON-MOLYBDENUM PROTEIN-RELATED-RELATED"/>
    <property type="match status" value="1"/>
</dbReference>
<evidence type="ECO:0000256" key="1">
    <source>
        <dbReference type="ARBA" id="ARBA00010285"/>
    </source>
</evidence>
<evidence type="ECO:0000313" key="4">
    <source>
        <dbReference type="EMBL" id="QGU33186.1"/>
    </source>
</evidence>